<dbReference type="Pfam" id="PF00128">
    <property type="entry name" value="Alpha-amylase"/>
    <property type="match status" value="1"/>
</dbReference>
<dbReference type="InterPro" id="IPR044901">
    <property type="entry name" value="Trehalose_TreZ_E-set_sf"/>
</dbReference>
<dbReference type="CDD" id="cd11325">
    <property type="entry name" value="AmyAc_GTHase"/>
    <property type="match status" value="1"/>
</dbReference>
<dbReference type="Gene3D" id="1.10.10.760">
    <property type="entry name" value="E-set domains of sugar-utilizing enzymes"/>
    <property type="match status" value="1"/>
</dbReference>
<feature type="active site" description="Proton donor" evidence="15">
    <location>
        <position position="292"/>
    </location>
</feature>
<evidence type="ECO:0000256" key="9">
    <source>
        <dbReference type="ARBA" id="ARBA00023295"/>
    </source>
</evidence>
<dbReference type="GO" id="GO:0033942">
    <property type="term" value="F:4-alpha-D-(1-&gt;4)-alpha-D-glucanotrehalose trehalohydrolase activity"/>
    <property type="evidence" value="ECO:0007669"/>
    <property type="project" value="UniProtKB-EC"/>
</dbReference>
<evidence type="ECO:0000313" key="18">
    <source>
        <dbReference type="Proteomes" id="UP000028012"/>
    </source>
</evidence>
<reference evidence="17 18" key="1">
    <citation type="submission" date="2014-09" db="EMBL/GenBank/DDBJ databases">
        <title>A draft genome sequence for Xanthomonas axonopodis pv. vasculorum NCPPB 900.</title>
        <authorList>
            <person name="Harrison J."/>
            <person name="Studholme D.J."/>
        </authorList>
    </citation>
    <scope>NUCLEOTIDE SEQUENCE [LARGE SCALE GENOMIC DNA]</scope>
    <source>
        <strain evidence="17 18">NCPPB 900</strain>
    </source>
</reference>
<comment type="similarity">
    <text evidence="3 14">Belongs to the glycosyl hydrolase 13 family.</text>
</comment>
<keyword evidence="6" id="KW-0963">Cytoplasm</keyword>
<comment type="pathway">
    <text evidence="2 14">Glycan biosynthesis; trehalose biosynthesis.</text>
</comment>
<dbReference type="PANTHER" id="PTHR43651:SF11">
    <property type="entry name" value="MALTO-OLIGOSYLTREHALOSE TREHALOHYDROLASE"/>
    <property type="match status" value="1"/>
</dbReference>
<dbReference type="AlphaFoldDB" id="A0A098Q385"/>
<evidence type="ECO:0000256" key="4">
    <source>
        <dbReference type="ARBA" id="ARBA00012268"/>
    </source>
</evidence>
<evidence type="ECO:0000313" key="17">
    <source>
        <dbReference type="EMBL" id="KGE53491.1"/>
    </source>
</evidence>
<dbReference type="InterPro" id="IPR014756">
    <property type="entry name" value="Ig_E-set"/>
</dbReference>
<dbReference type="GO" id="GO:0005737">
    <property type="term" value="C:cytoplasm"/>
    <property type="evidence" value="ECO:0007669"/>
    <property type="project" value="UniProtKB-SubCell"/>
</dbReference>
<dbReference type="InterPro" id="IPR004193">
    <property type="entry name" value="Glyco_hydro_13_N"/>
</dbReference>
<dbReference type="eggNOG" id="COG0296">
    <property type="taxonomic scope" value="Bacteria"/>
</dbReference>
<evidence type="ECO:0000256" key="16">
    <source>
        <dbReference type="PIRSR" id="PIRSR006337-3"/>
    </source>
</evidence>
<dbReference type="InterPro" id="IPR012768">
    <property type="entry name" value="Trehalose_TreZ"/>
</dbReference>
<dbReference type="InterPro" id="IPR006047">
    <property type="entry name" value="GH13_cat_dom"/>
</dbReference>
<dbReference type="EMBL" id="JPHD02000019">
    <property type="protein sequence ID" value="KGE53491.1"/>
    <property type="molecule type" value="Genomic_DNA"/>
</dbReference>
<name>A0A098Q385_9XANT</name>
<evidence type="ECO:0000256" key="10">
    <source>
        <dbReference type="ARBA" id="ARBA00032057"/>
    </source>
</evidence>
<evidence type="ECO:0000256" key="12">
    <source>
        <dbReference type="ARBA" id="ARBA00034013"/>
    </source>
</evidence>
<feature type="site" description="Transition state stabilizer" evidence="16">
    <location>
        <position position="381"/>
    </location>
</feature>
<dbReference type="UniPathway" id="UPA00299"/>
<dbReference type="InterPro" id="IPR013780">
    <property type="entry name" value="Glyco_hydro_b"/>
</dbReference>
<dbReference type="SMART" id="SM00642">
    <property type="entry name" value="Aamy"/>
    <property type="match status" value="1"/>
</dbReference>
<sequence>MNQHNAITPAWGAWPVGEGQVRFALWAPEAKNVDVVFDNGARSALQAGQDGFFSAVIDCAPDARYRYSVDGGEPVPDPASRWQPEGVHGPSAVQPTDGYAWQHTQWQGRPWEEAVIYEVHVGTCGGYAGVQAQLPQLVAMGITAIELMPLGAFPGAHNWGYDGVLPYAPVEAYGTPDELKALIDAAHGHGLMVLLDVVYNHFGPDGNYLHSYAAPFFNEDKPTPWGAAIDFRKPPVQRYFLDNALMWLHEYGFDGLRLDAVHAISPNAFLDTLRETVEASLPAGRHVHLVLENEANQASQLQRGYTAQWDDDFHNALHVLLTGEEEGYYAAFADKPTEHLARVLGEGFAYQGEPDPRGHVRGEPSGALPPHKFVVFAQNHDQIGNRARGERLSVLVSPQRLRAALALTALTPMIPLFFMGEPWGAKQPFLFFTDFGPPLDEAVREGRRREFAHFAAFADEAQRATIPDPNSHSTFEASRSPIADATQGEGAQWASWFTALLDVRRHWLVPRLAQARAVRASVLADGAVTASWELPGGLWHIAFNVGTQPVPLPPLRGRVAHVENVAADVQELPVDGFIAWHEAQA</sequence>
<evidence type="ECO:0000256" key="7">
    <source>
        <dbReference type="ARBA" id="ARBA00022801"/>
    </source>
</evidence>
<dbReference type="Gene3D" id="3.20.20.80">
    <property type="entry name" value="Glycosidases"/>
    <property type="match status" value="1"/>
</dbReference>
<dbReference type="HOGENOM" id="CLU_020726_0_0_6"/>
<dbReference type="SUPFAM" id="SSF81296">
    <property type="entry name" value="E set domains"/>
    <property type="match status" value="1"/>
</dbReference>
<feature type="active site" description="Nucleophile" evidence="15">
    <location>
        <position position="259"/>
    </location>
</feature>
<protein>
    <recommendedName>
        <fullName evidence="5 13">Malto-oligosyltrehalose trehalohydrolase</fullName>
        <shortName evidence="14">MTHase</shortName>
        <ecNumber evidence="4 13">3.2.1.141</ecNumber>
    </recommendedName>
    <alternativeName>
        <fullName evidence="11 14">4-alpha-D-((1-&gt;4)-alpha-D-glucano)trehalose trehalohydrolase</fullName>
    </alternativeName>
    <alternativeName>
        <fullName evidence="10 14">Maltooligosyl trehalose trehalohydrolase</fullName>
    </alternativeName>
</protein>
<evidence type="ECO:0000256" key="1">
    <source>
        <dbReference type="ARBA" id="ARBA00004496"/>
    </source>
</evidence>
<dbReference type="GO" id="GO:0005992">
    <property type="term" value="P:trehalose biosynthetic process"/>
    <property type="evidence" value="ECO:0007669"/>
    <property type="project" value="UniProtKB-UniRule"/>
</dbReference>
<keyword evidence="7 14" id="KW-0378">Hydrolase</keyword>
<evidence type="ECO:0000256" key="3">
    <source>
        <dbReference type="ARBA" id="ARBA00008061"/>
    </source>
</evidence>
<keyword evidence="9 14" id="KW-0326">Glycosidase</keyword>
<dbReference type="PANTHER" id="PTHR43651">
    <property type="entry name" value="1,4-ALPHA-GLUCAN-BRANCHING ENZYME"/>
    <property type="match status" value="1"/>
</dbReference>
<accession>A0A098Q385</accession>
<organism evidence="17 18">
    <name type="scientific">Xanthomonas axonopodis pv. vasculorum</name>
    <dbReference type="NCBI Taxonomy" id="325777"/>
    <lineage>
        <taxon>Bacteria</taxon>
        <taxon>Pseudomonadati</taxon>
        <taxon>Pseudomonadota</taxon>
        <taxon>Gammaproteobacteria</taxon>
        <taxon>Lysobacterales</taxon>
        <taxon>Lysobacteraceae</taxon>
        <taxon>Xanthomonas</taxon>
    </lineage>
</organism>
<evidence type="ECO:0000256" key="2">
    <source>
        <dbReference type="ARBA" id="ARBA00005199"/>
    </source>
</evidence>
<dbReference type="RefSeq" id="WP_042821100.1">
    <property type="nucleotide sequence ID" value="NZ_CP053649.1"/>
</dbReference>
<dbReference type="GeneID" id="58001391"/>
<evidence type="ECO:0000256" key="8">
    <source>
        <dbReference type="ARBA" id="ARBA00023277"/>
    </source>
</evidence>
<dbReference type="SUPFAM" id="SSF51445">
    <property type="entry name" value="(Trans)glycosidases"/>
    <property type="match status" value="1"/>
</dbReference>
<dbReference type="InterPro" id="IPR017853">
    <property type="entry name" value="GH"/>
</dbReference>
<keyword evidence="8" id="KW-0119">Carbohydrate metabolism</keyword>
<comment type="catalytic activity">
    <reaction evidence="12 14">
        <text>hydrolysis of (1-&gt;4)-alpha-D-glucosidic linkage in 4-alpha-D-[(1-&gt;4)-alpha-D-glucanosyl]n trehalose to yield trehalose and (1-&gt;4)-alpha-D-glucan.</text>
        <dbReference type="EC" id="3.2.1.141"/>
    </reaction>
</comment>
<dbReference type="CDD" id="cd02853">
    <property type="entry name" value="E_set_MTHase_like_N"/>
    <property type="match status" value="1"/>
</dbReference>
<evidence type="ECO:0000256" key="14">
    <source>
        <dbReference type="PIRNR" id="PIRNR006337"/>
    </source>
</evidence>
<evidence type="ECO:0000256" key="11">
    <source>
        <dbReference type="ARBA" id="ARBA00033284"/>
    </source>
</evidence>
<proteinExistence type="inferred from homology"/>
<evidence type="ECO:0000256" key="5">
    <source>
        <dbReference type="ARBA" id="ARBA00015938"/>
    </source>
</evidence>
<dbReference type="EC" id="3.2.1.141" evidence="4 13"/>
<comment type="subcellular location">
    <subcellularLocation>
        <location evidence="1 15">Cytoplasm</location>
    </subcellularLocation>
</comment>
<dbReference type="Gene3D" id="2.60.40.1180">
    <property type="entry name" value="Golgi alpha-mannosidase II"/>
    <property type="match status" value="1"/>
</dbReference>
<evidence type="ECO:0000256" key="15">
    <source>
        <dbReference type="PIRSR" id="PIRSR006337-1"/>
    </source>
</evidence>
<dbReference type="InterPro" id="IPR013783">
    <property type="entry name" value="Ig-like_fold"/>
</dbReference>
<dbReference type="Proteomes" id="UP000028012">
    <property type="component" value="Unassembled WGS sequence"/>
</dbReference>
<dbReference type="PIRSF" id="PIRSF006337">
    <property type="entry name" value="Trehalose_TreZ"/>
    <property type="match status" value="1"/>
</dbReference>
<dbReference type="NCBIfam" id="TIGR02402">
    <property type="entry name" value="trehalose_TreZ"/>
    <property type="match status" value="1"/>
</dbReference>
<evidence type="ECO:0000256" key="13">
    <source>
        <dbReference type="NCBIfam" id="TIGR02402"/>
    </source>
</evidence>
<dbReference type="STRING" id="325777.GW15_0201875"/>
<dbReference type="Gene3D" id="2.60.40.10">
    <property type="entry name" value="Immunoglobulins"/>
    <property type="match status" value="1"/>
</dbReference>
<comment type="caution">
    <text evidence="17">The sequence shown here is derived from an EMBL/GenBank/DDBJ whole genome shotgun (WGS) entry which is preliminary data.</text>
</comment>
<evidence type="ECO:0000256" key="6">
    <source>
        <dbReference type="ARBA" id="ARBA00022490"/>
    </source>
</evidence>
<gene>
    <name evidence="17" type="ORF">GW15_0201875</name>
</gene>
<dbReference type="Pfam" id="PF02922">
    <property type="entry name" value="CBM_48"/>
    <property type="match status" value="1"/>
</dbReference>